<feature type="transmembrane region" description="Helical" evidence="12">
    <location>
        <begin position="276"/>
        <end position="299"/>
    </location>
</feature>
<feature type="domain" description="PTS EIIA type-1" evidence="13">
    <location>
        <begin position="484"/>
        <end position="588"/>
    </location>
</feature>
<keyword evidence="3" id="KW-1003">Cell membrane</keyword>
<feature type="transmembrane region" description="Helical" evidence="12">
    <location>
        <begin position="102"/>
        <end position="127"/>
    </location>
</feature>
<dbReference type="NCBIfam" id="TIGR00830">
    <property type="entry name" value="PTBA"/>
    <property type="match status" value="1"/>
</dbReference>
<evidence type="ECO:0000256" key="9">
    <source>
        <dbReference type="ARBA" id="ARBA00022989"/>
    </source>
</evidence>
<dbReference type="PROSITE" id="PS01035">
    <property type="entry name" value="PTS_EIIB_TYPE_1_CYS"/>
    <property type="match status" value="1"/>
</dbReference>
<evidence type="ECO:0000256" key="3">
    <source>
        <dbReference type="ARBA" id="ARBA00022475"/>
    </source>
</evidence>
<evidence type="ECO:0000259" key="13">
    <source>
        <dbReference type="PROSITE" id="PS51093"/>
    </source>
</evidence>
<gene>
    <name evidence="16" type="ORF">H9735_11340</name>
</gene>
<accession>A0A9D2BAY2</accession>
<dbReference type="PROSITE" id="PS51093">
    <property type="entry name" value="PTS_EIIA_TYPE_1"/>
    <property type="match status" value="1"/>
</dbReference>
<keyword evidence="8" id="KW-0418">Kinase</keyword>
<dbReference type="PANTHER" id="PTHR30175">
    <property type="entry name" value="PHOSPHOTRANSFERASE SYSTEM TRANSPORT PROTEIN"/>
    <property type="match status" value="1"/>
</dbReference>
<dbReference type="CDD" id="cd00212">
    <property type="entry name" value="PTS_IIB_glc"/>
    <property type="match status" value="1"/>
</dbReference>
<evidence type="ECO:0000313" key="17">
    <source>
        <dbReference type="Proteomes" id="UP000886721"/>
    </source>
</evidence>
<organism evidence="16 17">
    <name type="scientific">Candidatus Anaerostipes excrementavium</name>
    <dbReference type="NCBI Taxonomy" id="2838463"/>
    <lineage>
        <taxon>Bacteria</taxon>
        <taxon>Bacillati</taxon>
        <taxon>Bacillota</taxon>
        <taxon>Clostridia</taxon>
        <taxon>Lachnospirales</taxon>
        <taxon>Lachnospiraceae</taxon>
        <taxon>Anaerostipes</taxon>
    </lineage>
</organism>
<feature type="transmembrane region" description="Helical" evidence="12">
    <location>
        <begin position="240"/>
        <end position="264"/>
    </location>
</feature>
<sequence>MTNKELAVKILELVGGKDNITAVTHCITRLRMTIKDSGIIKEDEIKKLPDVMGVNQVESQYQVILGPKVADVFFEFEPLVGKAKGNDEQAEKKGIGAMIIDTFTGIFTPILPAIIGAGLLKGVLLFLMFSNVVSAESDLYRVLSIFSDAAYYFLPFLLAASTATHFKCNRYIAMVIAGILLHPDLITMLGDGTVHRIFGIPITSASYGSSVLPIILSIVLMSYVEKFFAKVVPNILRTILVPLLTIIVMGIVTILLIGPAGTIISNALASNFLNFYVNYGVIAGALFAGFIPLMVMLGIHNGFTPVMVQSLATYGVEYLMGLNVASNSAQAGATFAVFLKTKNKDFKSMAGTAALNAILGITEPALYGVTMKLKRPLVGVCIGGAIGGAIAGFFHVTATGIATGPIIGIPLFITDTFIYFVISCAVAFVIAFAFVIITGFEDVKEEEYEEEIGDLTATAAVPAGETEISSPMTGTVVKMEDVKDNVFASKMMGDGIAVLPSEGKVFAPFDGEINVTFPTGHAVGIHGKNGCDVLIHVGIDTVKLEGKGFQYHIQNGDKVKKGDLLLEFDIPLIKEAGYDVTMPVIIVNTDSYKEITKTEAQTVQNGDDLLTVK</sequence>
<dbReference type="InterPro" id="IPR001127">
    <property type="entry name" value="PTS_EIIA_1_perm"/>
</dbReference>
<dbReference type="InterPro" id="IPR013013">
    <property type="entry name" value="PTS_EIIC_1"/>
</dbReference>
<dbReference type="PROSITE" id="PS51103">
    <property type="entry name" value="PTS_EIIC_TYPE_1"/>
    <property type="match status" value="1"/>
</dbReference>
<proteinExistence type="predicted"/>
<dbReference type="GO" id="GO:0008982">
    <property type="term" value="F:protein-N(PI)-phosphohistidine-sugar phosphotransferase activity"/>
    <property type="evidence" value="ECO:0007669"/>
    <property type="project" value="InterPro"/>
</dbReference>
<protein>
    <submittedName>
        <fullName evidence="16">Beta-glucoside-specific PTS transporter subunit IIABC</fullName>
        <ecNumber evidence="16">2.7.1.-</ecNumber>
    </submittedName>
</protein>
<dbReference type="NCBIfam" id="TIGR01995">
    <property type="entry name" value="PTS-II-ABC-beta"/>
    <property type="match status" value="1"/>
</dbReference>
<reference evidence="16" key="2">
    <citation type="submission" date="2021-04" db="EMBL/GenBank/DDBJ databases">
        <authorList>
            <person name="Gilroy R."/>
        </authorList>
    </citation>
    <scope>NUCLEOTIDE SEQUENCE</scope>
    <source>
        <strain evidence="16">CHK191-13928</strain>
    </source>
</reference>
<dbReference type="Proteomes" id="UP000886721">
    <property type="component" value="Unassembled WGS sequence"/>
</dbReference>
<dbReference type="InterPro" id="IPR050558">
    <property type="entry name" value="PTS_Sugar-Specific_Components"/>
</dbReference>
<evidence type="ECO:0000259" key="14">
    <source>
        <dbReference type="PROSITE" id="PS51098"/>
    </source>
</evidence>
<evidence type="ECO:0000256" key="11">
    <source>
        <dbReference type="PROSITE-ProRule" id="PRU00421"/>
    </source>
</evidence>
<evidence type="ECO:0000256" key="2">
    <source>
        <dbReference type="ARBA" id="ARBA00022448"/>
    </source>
</evidence>
<keyword evidence="4" id="KW-0762">Sugar transport</keyword>
<dbReference type="Pfam" id="PF00367">
    <property type="entry name" value="PTS_EIIB"/>
    <property type="match status" value="1"/>
</dbReference>
<evidence type="ECO:0000256" key="5">
    <source>
        <dbReference type="ARBA" id="ARBA00022679"/>
    </source>
</evidence>
<dbReference type="GO" id="GO:0009401">
    <property type="term" value="P:phosphoenolpyruvate-dependent sugar phosphotransferase system"/>
    <property type="evidence" value="ECO:0007669"/>
    <property type="project" value="UniProtKB-KW"/>
</dbReference>
<dbReference type="SUPFAM" id="SSF55604">
    <property type="entry name" value="Glucose permease domain IIB"/>
    <property type="match status" value="1"/>
</dbReference>
<keyword evidence="2" id="KW-0813">Transport</keyword>
<dbReference type="GO" id="GO:0016301">
    <property type="term" value="F:kinase activity"/>
    <property type="evidence" value="ECO:0007669"/>
    <property type="project" value="UniProtKB-KW"/>
</dbReference>
<keyword evidence="10 12" id="KW-0472">Membrane</keyword>
<dbReference type="InterPro" id="IPR018113">
    <property type="entry name" value="PTrfase_EIIB_Cys"/>
</dbReference>
<dbReference type="FunFam" id="2.70.70.10:FF:000001">
    <property type="entry name" value="PTS system glucose-specific IIA component"/>
    <property type="match status" value="1"/>
</dbReference>
<evidence type="ECO:0000259" key="15">
    <source>
        <dbReference type="PROSITE" id="PS51103"/>
    </source>
</evidence>
<comment type="caution">
    <text evidence="16">The sequence shown here is derived from an EMBL/GenBank/DDBJ whole genome shotgun (WGS) entry which is preliminary data.</text>
</comment>
<dbReference type="AlphaFoldDB" id="A0A9D2BAY2"/>
<evidence type="ECO:0000256" key="8">
    <source>
        <dbReference type="ARBA" id="ARBA00022777"/>
    </source>
</evidence>
<dbReference type="Pfam" id="PF02378">
    <property type="entry name" value="PTS_EIIC"/>
    <property type="match status" value="1"/>
</dbReference>
<evidence type="ECO:0000256" key="10">
    <source>
        <dbReference type="ARBA" id="ARBA00023136"/>
    </source>
</evidence>
<dbReference type="PANTHER" id="PTHR30175:SF1">
    <property type="entry name" value="PTS SYSTEM ARBUTIN-, CELLOBIOSE-, AND SALICIN-SPECIFIC EIIBC COMPONENT-RELATED"/>
    <property type="match status" value="1"/>
</dbReference>
<feature type="active site" description="Phosphocysteine intermediate; for EIIB activity" evidence="11">
    <location>
        <position position="26"/>
    </location>
</feature>
<dbReference type="Gene3D" id="2.70.70.10">
    <property type="entry name" value="Glucose Permease (Domain IIA)"/>
    <property type="match status" value="1"/>
</dbReference>
<comment type="subcellular location">
    <subcellularLocation>
        <location evidence="1">Cell membrane</location>
        <topology evidence="1">Multi-pass membrane protein</topology>
    </subcellularLocation>
</comment>
<feature type="domain" description="PTS EIIB type-1" evidence="14">
    <location>
        <begin position="4"/>
        <end position="86"/>
    </location>
</feature>
<feature type="transmembrane region" description="Helical" evidence="12">
    <location>
        <begin position="377"/>
        <end position="397"/>
    </location>
</feature>
<dbReference type="InterPro" id="IPR011055">
    <property type="entry name" value="Dup_hybrid_motif"/>
</dbReference>
<dbReference type="EC" id="2.7.1.-" evidence="16"/>
<evidence type="ECO:0000256" key="1">
    <source>
        <dbReference type="ARBA" id="ARBA00004651"/>
    </source>
</evidence>
<evidence type="ECO:0000256" key="4">
    <source>
        <dbReference type="ARBA" id="ARBA00022597"/>
    </source>
</evidence>
<keyword evidence="9 12" id="KW-1133">Transmembrane helix</keyword>
<dbReference type="PROSITE" id="PS51098">
    <property type="entry name" value="PTS_EIIB_TYPE_1"/>
    <property type="match status" value="1"/>
</dbReference>
<dbReference type="InterPro" id="IPR003352">
    <property type="entry name" value="PTS_EIIC"/>
</dbReference>
<dbReference type="EMBL" id="DXEM01000034">
    <property type="protein sequence ID" value="HIX68699.1"/>
    <property type="molecule type" value="Genomic_DNA"/>
</dbReference>
<evidence type="ECO:0000256" key="6">
    <source>
        <dbReference type="ARBA" id="ARBA00022683"/>
    </source>
</evidence>
<evidence type="ECO:0000313" key="16">
    <source>
        <dbReference type="EMBL" id="HIX68699.1"/>
    </source>
</evidence>
<dbReference type="GO" id="GO:0005886">
    <property type="term" value="C:plasma membrane"/>
    <property type="evidence" value="ECO:0007669"/>
    <property type="project" value="UniProtKB-SubCell"/>
</dbReference>
<dbReference type="GO" id="GO:0090589">
    <property type="term" value="F:protein-phosphocysteine-trehalose phosphotransferase system transporter activity"/>
    <property type="evidence" value="ECO:0007669"/>
    <property type="project" value="TreeGrafter"/>
</dbReference>
<dbReference type="FunFam" id="3.30.1360.60:FF:000001">
    <property type="entry name" value="PTS system glucose-specific IIBC component PtsG"/>
    <property type="match status" value="1"/>
</dbReference>
<dbReference type="InterPro" id="IPR036878">
    <property type="entry name" value="Glu_permease_IIB"/>
</dbReference>
<keyword evidence="7 12" id="KW-0812">Transmembrane</keyword>
<feature type="transmembrane region" description="Helical" evidence="12">
    <location>
        <begin position="139"/>
        <end position="159"/>
    </location>
</feature>
<feature type="domain" description="PTS EIIC type-1" evidence="15">
    <location>
        <begin position="101"/>
        <end position="454"/>
    </location>
</feature>
<feature type="transmembrane region" description="Helical" evidence="12">
    <location>
        <begin position="171"/>
        <end position="190"/>
    </location>
</feature>
<dbReference type="Gene3D" id="3.30.1360.60">
    <property type="entry name" value="Glucose permease domain IIB"/>
    <property type="match status" value="1"/>
</dbReference>
<reference evidence="16" key="1">
    <citation type="journal article" date="2021" name="PeerJ">
        <title>Extensive microbial diversity within the chicken gut microbiome revealed by metagenomics and culture.</title>
        <authorList>
            <person name="Gilroy R."/>
            <person name="Ravi A."/>
            <person name="Getino M."/>
            <person name="Pursley I."/>
            <person name="Horton D.L."/>
            <person name="Alikhan N.F."/>
            <person name="Baker D."/>
            <person name="Gharbi K."/>
            <person name="Hall N."/>
            <person name="Watson M."/>
            <person name="Adriaenssens E.M."/>
            <person name="Foster-Nyarko E."/>
            <person name="Jarju S."/>
            <person name="Secka A."/>
            <person name="Antonio M."/>
            <person name="Oren A."/>
            <person name="Chaudhuri R.R."/>
            <person name="La Ragione R."/>
            <person name="Hildebrand F."/>
            <person name="Pallen M.J."/>
        </authorList>
    </citation>
    <scope>NUCLEOTIDE SEQUENCE</scope>
    <source>
        <strain evidence="16">CHK191-13928</strain>
    </source>
</reference>
<dbReference type="SUPFAM" id="SSF51261">
    <property type="entry name" value="Duplicated hybrid motif"/>
    <property type="match status" value="1"/>
</dbReference>
<feature type="transmembrane region" description="Helical" evidence="12">
    <location>
        <begin position="417"/>
        <end position="440"/>
    </location>
</feature>
<dbReference type="InterPro" id="IPR001996">
    <property type="entry name" value="PTS_IIB_1"/>
</dbReference>
<keyword evidence="5 16" id="KW-0808">Transferase</keyword>
<dbReference type="InterPro" id="IPR011297">
    <property type="entry name" value="PTS_IIABC_b_glu"/>
</dbReference>
<dbReference type="PROSITE" id="PS00371">
    <property type="entry name" value="PTS_EIIA_TYPE_1_HIS"/>
    <property type="match status" value="1"/>
</dbReference>
<dbReference type="GO" id="GO:0015771">
    <property type="term" value="P:trehalose transport"/>
    <property type="evidence" value="ECO:0007669"/>
    <property type="project" value="TreeGrafter"/>
</dbReference>
<dbReference type="Pfam" id="PF00358">
    <property type="entry name" value="PTS_EIIA_1"/>
    <property type="match status" value="1"/>
</dbReference>
<name>A0A9D2BAY2_9FIRM</name>
<evidence type="ECO:0000256" key="7">
    <source>
        <dbReference type="ARBA" id="ARBA00022692"/>
    </source>
</evidence>
<keyword evidence="6" id="KW-0598">Phosphotransferase system</keyword>
<evidence type="ECO:0000256" key="12">
    <source>
        <dbReference type="SAM" id="Phobius"/>
    </source>
</evidence>